<protein>
    <submittedName>
        <fullName evidence="1">Uncharacterized protein</fullName>
    </submittedName>
</protein>
<dbReference type="EMBL" id="JAURVH010001534">
    <property type="protein sequence ID" value="KAK5895693.1"/>
    <property type="molecule type" value="Genomic_DNA"/>
</dbReference>
<gene>
    <name evidence="1" type="ORF">CgunFtcFv8_009363</name>
</gene>
<keyword evidence="2" id="KW-1185">Reference proteome</keyword>
<proteinExistence type="predicted"/>
<comment type="caution">
    <text evidence="1">The sequence shown here is derived from an EMBL/GenBank/DDBJ whole genome shotgun (WGS) entry which is preliminary data.</text>
</comment>
<evidence type="ECO:0000313" key="2">
    <source>
        <dbReference type="Proteomes" id="UP001331515"/>
    </source>
</evidence>
<dbReference type="AlphaFoldDB" id="A0AAN8C5W3"/>
<reference evidence="1 2" key="1">
    <citation type="journal article" date="2023" name="Mol. Biol. Evol.">
        <title>Genomics of Secondarily Temperate Adaptation in the Only Non-Antarctic Icefish.</title>
        <authorList>
            <person name="Rivera-Colon A.G."/>
            <person name="Rayamajhi N."/>
            <person name="Minhas B.F."/>
            <person name="Madrigal G."/>
            <person name="Bilyk K.T."/>
            <person name="Yoon V."/>
            <person name="Hune M."/>
            <person name="Gregory S."/>
            <person name="Cheng C.H.C."/>
            <person name="Catchen J.M."/>
        </authorList>
    </citation>
    <scope>NUCLEOTIDE SEQUENCE [LARGE SCALE GENOMIC DNA]</scope>
    <source>
        <tissue evidence="1">White muscle</tissue>
    </source>
</reference>
<sequence>MTAAKTLMEDLPRQQVKRVRLLRWDQGPGTQYLPPCHAARRPPPWLCCVDTLIRPTTPHRTCHSVR</sequence>
<dbReference type="Proteomes" id="UP001331515">
    <property type="component" value="Unassembled WGS sequence"/>
</dbReference>
<organism evidence="1 2">
    <name type="scientific">Champsocephalus gunnari</name>
    <name type="common">Mackerel icefish</name>
    <dbReference type="NCBI Taxonomy" id="52237"/>
    <lineage>
        <taxon>Eukaryota</taxon>
        <taxon>Metazoa</taxon>
        <taxon>Chordata</taxon>
        <taxon>Craniata</taxon>
        <taxon>Vertebrata</taxon>
        <taxon>Euteleostomi</taxon>
        <taxon>Actinopterygii</taxon>
        <taxon>Neopterygii</taxon>
        <taxon>Teleostei</taxon>
        <taxon>Neoteleostei</taxon>
        <taxon>Acanthomorphata</taxon>
        <taxon>Eupercaria</taxon>
        <taxon>Perciformes</taxon>
        <taxon>Notothenioidei</taxon>
        <taxon>Channichthyidae</taxon>
        <taxon>Champsocephalus</taxon>
    </lineage>
</organism>
<name>A0AAN8C5W3_CHAGU</name>
<evidence type="ECO:0000313" key="1">
    <source>
        <dbReference type="EMBL" id="KAK5895693.1"/>
    </source>
</evidence>
<accession>A0AAN8C5W3</accession>